<organism evidence="3 4">
    <name type="scientific">Mycolicibacterium anyangense</name>
    <dbReference type="NCBI Taxonomy" id="1431246"/>
    <lineage>
        <taxon>Bacteria</taxon>
        <taxon>Bacillati</taxon>
        <taxon>Actinomycetota</taxon>
        <taxon>Actinomycetes</taxon>
        <taxon>Mycobacteriales</taxon>
        <taxon>Mycobacteriaceae</taxon>
        <taxon>Mycolicibacterium</taxon>
    </lineage>
</organism>
<dbReference type="InterPro" id="IPR003399">
    <property type="entry name" value="Mce/MlaD"/>
</dbReference>
<evidence type="ECO:0000313" key="4">
    <source>
        <dbReference type="Proteomes" id="UP000467249"/>
    </source>
</evidence>
<keyword evidence="1" id="KW-0732">Signal</keyword>
<sequence>MISTATLIRRTALGVAAALVLTSCAALNVNALPQPGQNRDRGYDVILEFANVLNLPDRAKVVQDGTTVGVVNHVDLRADHVDVTARIDSGVSVPSDVHATLQQSTVLGDTYLALERPQGEQGTGTPAIGPGARVPLSQTTSPPQLEDTIANLANFVGSGSIQRIQNTIIGLNNVTPQRREDLRAMTSRVTTDLADLRNNIDTVDTWLQGTSNTVAAVIAHLPEYKYWLSPDGMLGFDRGSQTGSYIGTVLPSIGSIYSGGFWLVPLLNSLADALGAVQQSKWNFEAEGPAWRRLFYEDFLPVDKNPAINITSITGPDGKEMIDNIQDVMRVIGAMP</sequence>
<dbReference type="Pfam" id="PF02470">
    <property type="entry name" value="MlaD"/>
    <property type="match status" value="1"/>
</dbReference>
<feature type="signal peptide" evidence="1">
    <location>
        <begin position="1"/>
        <end position="25"/>
    </location>
</feature>
<keyword evidence="4" id="KW-1185">Reference proteome</keyword>
<feature type="domain" description="Mce/MlaD" evidence="2">
    <location>
        <begin position="41"/>
        <end position="115"/>
    </location>
</feature>
<evidence type="ECO:0000256" key="1">
    <source>
        <dbReference type="SAM" id="SignalP"/>
    </source>
</evidence>
<dbReference type="AlphaFoldDB" id="A0A6N4WI48"/>
<protein>
    <submittedName>
        <fullName evidence="3">Putative Mce family protein</fullName>
    </submittedName>
</protein>
<dbReference type="KEGG" id="many:MANY_42080"/>
<name>A0A6N4WI48_9MYCO</name>
<reference evidence="3 4" key="1">
    <citation type="journal article" date="2019" name="Emerg. Microbes Infect.">
        <title>Comprehensive subspecies identification of 175 nontuberculous mycobacteria species based on 7547 genomic profiles.</title>
        <authorList>
            <person name="Matsumoto Y."/>
            <person name="Kinjo T."/>
            <person name="Motooka D."/>
            <person name="Nabeya D."/>
            <person name="Jung N."/>
            <person name="Uechi K."/>
            <person name="Horii T."/>
            <person name="Iida T."/>
            <person name="Fujita J."/>
            <person name="Nakamura S."/>
        </authorList>
    </citation>
    <scope>NUCLEOTIDE SEQUENCE [LARGE SCALE GENOMIC DNA]</scope>
    <source>
        <strain evidence="3 4">JCM 30275</strain>
    </source>
</reference>
<accession>A0A6N4WI48</accession>
<dbReference type="EMBL" id="AP022620">
    <property type="protein sequence ID" value="BBZ78871.1"/>
    <property type="molecule type" value="Genomic_DNA"/>
</dbReference>
<dbReference type="PANTHER" id="PTHR33371">
    <property type="entry name" value="INTERMEMBRANE PHOSPHOLIPID TRANSPORT SYSTEM BINDING PROTEIN MLAD-RELATED"/>
    <property type="match status" value="1"/>
</dbReference>
<gene>
    <name evidence="3" type="ORF">MANY_42080</name>
</gene>
<evidence type="ECO:0000313" key="3">
    <source>
        <dbReference type="EMBL" id="BBZ78871.1"/>
    </source>
</evidence>
<dbReference type="InterPro" id="IPR052336">
    <property type="entry name" value="MlaD_Phospholipid_Transporter"/>
</dbReference>
<dbReference type="PANTHER" id="PTHR33371:SF15">
    <property type="entry name" value="LIPOPROTEIN LPRN"/>
    <property type="match status" value="1"/>
</dbReference>
<proteinExistence type="predicted"/>
<dbReference type="Proteomes" id="UP000467249">
    <property type="component" value="Chromosome"/>
</dbReference>
<evidence type="ECO:0000259" key="2">
    <source>
        <dbReference type="Pfam" id="PF02470"/>
    </source>
</evidence>
<feature type="chain" id="PRO_5038732522" evidence="1">
    <location>
        <begin position="26"/>
        <end position="336"/>
    </location>
</feature>
<dbReference type="GO" id="GO:0005576">
    <property type="term" value="C:extracellular region"/>
    <property type="evidence" value="ECO:0007669"/>
    <property type="project" value="TreeGrafter"/>
</dbReference>
<dbReference type="RefSeq" id="WP_163805953.1">
    <property type="nucleotide sequence ID" value="NZ_AP022620.1"/>
</dbReference>